<dbReference type="EC" id="2.1.1.72" evidence="2"/>
<dbReference type="InterPro" id="IPR029063">
    <property type="entry name" value="SAM-dependent_MTases_sf"/>
</dbReference>
<evidence type="ECO:0000259" key="8">
    <source>
        <dbReference type="Pfam" id="PF02384"/>
    </source>
</evidence>
<comment type="catalytic activity">
    <reaction evidence="7">
        <text>a 2'-deoxyadenosine in DNA + S-adenosyl-L-methionine = an N(6)-methyl-2'-deoxyadenosine in DNA + S-adenosyl-L-homocysteine + H(+)</text>
        <dbReference type="Rhea" id="RHEA:15197"/>
        <dbReference type="Rhea" id="RHEA-COMP:12418"/>
        <dbReference type="Rhea" id="RHEA-COMP:12419"/>
        <dbReference type="ChEBI" id="CHEBI:15378"/>
        <dbReference type="ChEBI" id="CHEBI:57856"/>
        <dbReference type="ChEBI" id="CHEBI:59789"/>
        <dbReference type="ChEBI" id="CHEBI:90615"/>
        <dbReference type="ChEBI" id="CHEBI:90616"/>
        <dbReference type="EC" id="2.1.1.72"/>
    </reaction>
</comment>
<dbReference type="REBASE" id="103226">
    <property type="entry name" value="M.SbrRU1ORF462P"/>
</dbReference>
<reference evidence="10 11" key="1">
    <citation type="submission" date="2014-10" db="EMBL/GenBank/DDBJ databases">
        <title>Draft genome of anammox bacterium scalindua brodae, obtained using differential coverage binning of sequence data from two enrichment reactors.</title>
        <authorList>
            <person name="Speth D.R."/>
            <person name="Russ L."/>
            <person name="Kartal B."/>
            <person name="Op den Camp H.J."/>
            <person name="Dutilh B.E."/>
            <person name="Jetten M.S."/>
        </authorList>
    </citation>
    <scope>NUCLEOTIDE SEQUENCE [LARGE SCALE GENOMIC DNA]</scope>
    <source>
        <strain evidence="10">RU1</strain>
    </source>
</reference>
<dbReference type="Pfam" id="PF12161">
    <property type="entry name" value="HsdM_N"/>
    <property type="match status" value="1"/>
</dbReference>
<dbReference type="AlphaFoldDB" id="A0A0B0ESY3"/>
<evidence type="ECO:0000259" key="9">
    <source>
        <dbReference type="Pfam" id="PF12161"/>
    </source>
</evidence>
<keyword evidence="4 10" id="KW-0808">Transferase</keyword>
<dbReference type="PANTHER" id="PTHR42933">
    <property type="entry name" value="SLR6095 PROTEIN"/>
    <property type="match status" value="1"/>
</dbReference>
<evidence type="ECO:0000313" key="10">
    <source>
        <dbReference type="EMBL" id="KHE93785.1"/>
    </source>
</evidence>
<dbReference type="GO" id="GO:0032259">
    <property type="term" value="P:methylation"/>
    <property type="evidence" value="ECO:0007669"/>
    <property type="project" value="UniProtKB-KW"/>
</dbReference>
<feature type="domain" description="N6 adenine-specific DNA methyltransferase N-terminal" evidence="9">
    <location>
        <begin position="4"/>
        <end position="142"/>
    </location>
</feature>
<dbReference type="PATRIC" id="fig|237368.3.peg.500"/>
<dbReference type="PROSITE" id="PS00092">
    <property type="entry name" value="N6_MTASE"/>
    <property type="match status" value="1"/>
</dbReference>
<dbReference type="Proteomes" id="UP000030652">
    <property type="component" value="Unassembled WGS sequence"/>
</dbReference>
<dbReference type="Gene3D" id="1.20.1260.30">
    <property type="match status" value="1"/>
</dbReference>
<dbReference type="InterPro" id="IPR051537">
    <property type="entry name" value="DNA_Adenine_Mtase"/>
</dbReference>
<keyword evidence="6" id="KW-0680">Restriction system</keyword>
<protein>
    <recommendedName>
        <fullName evidence="2">site-specific DNA-methyltransferase (adenine-specific)</fullName>
        <ecNumber evidence="2">2.1.1.72</ecNumber>
    </recommendedName>
</protein>
<dbReference type="eggNOG" id="COG0286">
    <property type="taxonomic scope" value="Bacteria"/>
</dbReference>
<accession>A0A0B0ESY3</accession>
<dbReference type="PRINTS" id="PR00507">
    <property type="entry name" value="N12N6MTFRASE"/>
</dbReference>
<comment type="caution">
    <text evidence="10">The sequence shown here is derived from an EMBL/GenBank/DDBJ whole genome shotgun (WGS) entry which is preliminary data.</text>
</comment>
<dbReference type="Gene3D" id="3.40.50.150">
    <property type="entry name" value="Vaccinia Virus protein VP39"/>
    <property type="match status" value="1"/>
</dbReference>
<dbReference type="SUPFAM" id="SSF53335">
    <property type="entry name" value="S-adenosyl-L-methionine-dependent methyltransferases"/>
    <property type="match status" value="1"/>
</dbReference>
<organism evidence="10 11">
    <name type="scientific">Candidatus Scalindua brodae</name>
    <dbReference type="NCBI Taxonomy" id="237368"/>
    <lineage>
        <taxon>Bacteria</taxon>
        <taxon>Pseudomonadati</taxon>
        <taxon>Planctomycetota</taxon>
        <taxon>Candidatus Brocadiia</taxon>
        <taxon>Candidatus Brocadiales</taxon>
        <taxon>Candidatus Scalinduaceae</taxon>
        <taxon>Candidatus Scalindua</taxon>
    </lineage>
</organism>
<keyword evidence="3 10" id="KW-0489">Methyltransferase</keyword>
<evidence type="ECO:0000256" key="7">
    <source>
        <dbReference type="ARBA" id="ARBA00047942"/>
    </source>
</evidence>
<dbReference type="InterPro" id="IPR022749">
    <property type="entry name" value="D12N6_MeTrfase_N"/>
</dbReference>
<sequence length="491" mass="55187">MFEQTFKNIDDTLWKDAGCSSELDYVEQTSWVLFLKYLDDLEKDKATAAELTGKTYTNIISPEFQWTKWAAPKLKSGKIDHNALTGDDLVDFVNSKLFPYLKKIKTDAEHADTIEYKIGEIFSELKNRIQSGYNLREVINNIDELRFRTHKEKHEMSHLYEAKIKNMGNAGRNGGEYYTPRPLIKTIVIVVAPKIGNKIYDGAVGSAGFLCESFEYLKNKGKDGTSSVSKLTTADTETLQRKTFYGKEKKSLAYIIGIMNMILHGVEAPNIIHTNTLAENLADIQEKDRYDIVLANPPFGGKERAEVQQNFPIKTGETASLFLQHFIKILKAGGKAGVVIKNTFLSNTDNASIALRKELLTNCNLHTVLDLPGGTFTGAGVKTVVLFFEKGNSTKKTWFYQLNLGRNLGKTNALNEKDLADFIELQKTKAESENSWTVNIKDIDQTTFDLSAKNPNTPEEAPLRKPKEILKEMKALDKESADILDSILEMI</sequence>
<feature type="domain" description="DNA methylase adenine-specific" evidence="8">
    <location>
        <begin position="152"/>
        <end position="459"/>
    </location>
</feature>
<name>A0A0B0ESY3_9BACT</name>
<proteinExistence type="inferred from homology"/>
<dbReference type="GO" id="GO:0008170">
    <property type="term" value="F:N-methyltransferase activity"/>
    <property type="evidence" value="ECO:0007669"/>
    <property type="project" value="InterPro"/>
</dbReference>
<comment type="similarity">
    <text evidence="1">Belongs to the N(4)/N(6)-methyltransferase family.</text>
</comment>
<evidence type="ECO:0000256" key="6">
    <source>
        <dbReference type="ARBA" id="ARBA00022747"/>
    </source>
</evidence>
<dbReference type="EMBL" id="JRYO01000036">
    <property type="protein sequence ID" value="KHE93785.1"/>
    <property type="molecule type" value="Genomic_DNA"/>
</dbReference>
<dbReference type="InterPro" id="IPR003356">
    <property type="entry name" value="DNA_methylase_A-5"/>
</dbReference>
<dbReference type="Pfam" id="PF02384">
    <property type="entry name" value="N6_Mtase"/>
    <property type="match status" value="1"/>
</dbReference>
<evidence type="ECO:0000256" key="5">
    <source>
        <dbReference type="ARBA" id="ARBA00022691"/>
    </source>
</evidence>
<dbReference type="GO" id="GO:0009007">
    <property type="term" value="F:site-specific DNA-methyltransferase (adenine-specific) activity"/>
    <property type="evidence" value="ECO:0007669"/>
    <property type="project" value="UniProtKB-EC"/>
</dbReference>
<dbReference type="InterPro" id="IPR002052">
    <property type="entry name" value="DNA_methylase_N6_adenine_CS"/>
</dbReference>
<evidence type="ECO:0000256" key="2">
    <source>
        <dbReference type="ARBA" id="ARBA00011900"/>
    </source>
</evidence>
<dbReference type="PANTHER" id="PTHR42933:SF4">
    <property type="entry name" value="TYPE I RESTRICTION ENZYME ECOKI METHYLASE SUBUNIT"/>
    <property type="match status" value="1"/>
</dbReference>
<evidence type="ECO:0000256" key="3">
    <source>
        <dbReference type="ARBA" id="ARBA00022603"/>
    </source>
</evidence>
<evidence type="ECO:0000256" key="1">
    <source>
        <dbReference type="ARBA" id="ARBA00006594"/>
    </source>
</evidence>
<gene>
    <name evidence="10" type="primary">hsdM_1</name>
    <name evidence="10" type="ORF">SCABRO_00462</name>
</gene>
<keyword evidence="5" id="KW-0949">S-adenosyl-L-methionine</keyword>
<dbReference type="InterPro" id="IPR038333">
    <property type="entry name" value="T1MK-like_N_sf"/>
</dbReference>
<evidence type="ECO:0000256" key="4">
    <source>
        <dbReference type="ARBA" id="ARBA00022679"/>
    </source>
</evidence>
<dbReference type="GO" id="GO:0003677">
    <property type="term" value="F:DNA binding"/>
    <property type="evidence" value="ECO:0007669"/>
    <property type="project" value="InterPro"/>
</dbReference>
<dbReference type="GO" id="GO:0009307">
    <property type="term" value="P:DNA restriction-modification system"/>
    <property type="evidence" value="ECO:0007669"/>
    <property type="project" value="UniProtKB-KW"/>
</dbReference>
<evidence type="ECO:0000313" key="11">
    <source>
        <dbReference type="Proteomes" id="UP000030652"/>
    </source>
</evidence>